<name>G5IF31_9FIRM</name>
<dbReference type="InterPro" id="IPR043429">
    <property type="entry name" value="ArtM/GltK/GlnP/TcyL/YhdX-like"/>
</dbReference>
<feature type="transmembrane region" description="Helical" evidence="9">
    <location>
        <begin position="27"/>
        <end position="49"/>
    </location>
</feature>
<dbReference type="EMBL" id="ADLN01000042">
    <property type="protein sequence ID" value="EHI59908.1"/>
    <property type="molecule type" value="Genomic_DNA"/>
</dbReference>
<dbReference type="Proteomes" id="UP000005384">
    <property type="component" value="Unassembled WGS sequence"/>
</dbReference>
<evidence type="ECO:0000313" key="12">
    <source>
        <dbReference type="Proteomes" id="UP000005384"/>
    </source>
</evidence>
<dbReference type="Gene3D" id="1.10.3720.10">
    <property type="entry name" value="MetI-like"/>
    <property type="match status" value="1"/>
</dbReference>
<dbReference type="PANTHER" id="PTHR30614:SF20">
    <property type="entry name" value="GLUTAMINE TRANSPORT SYSTEM PERMEASE PROTEIN GLNP"/>
    <property type="match status" value="1"/>
</dbReference>
<evidence type="ECO:0000259" key="10">
    <source>
        <dbReference type="PROSITE" id="PS50928"/>
    </source>
</evidence>
<keyword evidence="7 9" id="KW-1133">Transmembrane helix</keyword>
<feature type="domain" description="ABC transmembrane type-1" evidence="10">
    <location>
        <begin position="25"/>
        <end position="215"/>
    </location>
</feature>
<evidence type="ECO:0000256" key="3">
    <source>
        <dbReference type="ARBA" id="ARBA00022448"/>
    </source>
</evidence>
<gene>
    <name evidence="11" type="ORF">HMPREF9473_02108</name>
</gene>
<evidence type="ECO:0000256" key="2">
    <source>
        <dbReference type="ARBA" id="ARBA00010072"/>
    </source>
</evidence>
<dbReference type="PANTHER" id="PTHR30614">
    <property type="entry name" value="MEMBRANE COMPONENT OF AMINO ACID ABC TRANSPORTER"/>
    <property type="match status" value="1"/>
</dbReference>
<dbReference type="GO" id="GO:0022857">
    <property type="term" value="F:transmembrane transporter activity"/>
    <property type="evidence" value="ECO:0007669"/>
    <property type="project" value="InterPro"/>
</dbReference>
<protein>
    <recommendedName>
        <fullName evidence="10">ABC transmembrane type-1 domain-containing protein</fullName>
    </recommendedName>
</protein>
<feature type="transmembrane region" description="Helical" evidence="9">
    <location>
        <begin position="61"/>
        <end position="88"/>
    </location>
</feature>
<dbReference type="FunFam" id="1.10.3720.10:FF:000033">
    <property type="entry name" value="Polar amino acid ABC transporter permease"/>
    <property type="match status" value="1"/>
</dbReference>
<dbReference type="GO" id="GO:0006865">
    <property type="term" value="P:amino acid transport"/>
    <property type="evidence" value="ECO:0007669"/>
    <property type="project" value="UniProtKB-KW"/>
</dbReference>
<keyword evidence="12" id="KW-1185">Reference proteome</keyword>
<dbReference type="GO" id="GO:0043190">
    <property type="term" value="C:ATP-binding cassette (ABC) transporter complex"/>
    <property type="evidence" value="ECO:0007669"/>
    <property type="project" value="InterPro"/>
</dbReference>
<keyword evidence="5 9" id="KW-0812">Transmembrane</keyword>
<reference evidence="11 12" key="1">
    <citation type="submission" date="2011-08" db="EMBL/GenBank/DDBJ databases">
        <title>The Genome Sequence of Clostridium hathewayi WAL-18680.</title>
        <authorList>
            <consortium name="The Broad Institute Genome Sequencing Platform"/>
            <person name="Earl A."/>
            <person name="Ward D."/>
            <person name="Feldgarden M."/>
            <person name="Gevers D."/>
            <person name="Finegold S.M."/>
            <person name="Summanen P.H."/>
            <person name="Molitoris D.R."/>
            <person name="Song M."/>
            <person name="Daigneault M."/>
            <person name="Allen-Vercoe E."/>
            <person name="Young S.K."/>
            <person name="Zeng Q."/>
            <person name="Gargeya S."/>
            <person name="Fitzgerald M."/>
            <person name="Haas B."/>
            <person name="Abouelleil A."/>
            <person name="Alvarado L."/>
            <person name="Arachchi H.M."/>
            <person name="Berlin A."/>
            <person name="Brown A."/>
            <person name="Chapman S.B."/>
            <person name="Chen Z."/>
            <person name="Dunbar C."/>
            <person name="Freedman E."/>
            <person name="Gearin G."/>
            <person name="Gellesch M."/>
            <person name="Goldberg J."/>
            <person name="Griggs A."/>
            <person name="Gujja S."/>
            <person name="Heiman D."/>
            <person name="Howarth C."/>
            <person name="Larson L."/>
            <person name="Lui A."/>
            <person name="MacDonald P.J.P."/>
            <person name="Montmayeur A."/>
            <person name="Murphy C."/>
            <person name="Neiman D."/>
            <person name="Pearson M."/>
            <person name="Priest M."/>
            <person name="Roberts A."/>
            <person name="Saif S."/>
            <person name="Shea T."/>
            <person name="Shenoy N."/>
            <person name="Sisk P."/>
            <person name="Stolte C."/>
            <person name="Sykes S."/>
            <person name="Wortman J."/>
            <person name="Nusbaum C."/>
            <person name="Birren B."/>
        </authorList>
    </citation>
    <scope>NUCLEOTIDE SEQUENCE [LARGE SCALE GENOMIC DNA]</scope>
    <source>
        <strain evidence="11 12">WAL-18680</strain>
    </source>
</reference>
<evidence type="ECO:0000313" key="11">
    <source>
        <dbReference type="EMBL" id="EHI59908.1"/>
    </source>
</evidence>
<keyword evidence="4" id="KW-1003">Cell membrane</keyword>
<dbReference type="HOGENOM" id="CLU_019602_1_1_9"/>
<dbReference type="InterPro" id="IPR000515">
    <property type="entry name" value="MetI-like"/>
</dbReference>
<sequence>MGDFIEDFKFVFLEGNRWKFMLDGLKVTIGVSVASVFVGLALGLILAIMKMTAVKKNRRTVLSVIANTYIDIIRGTPSILQLLIMYFVVFRSRMGIVAAIISFGMNSAAYVAENIRAGIMAVDQGQMEGGRSLGLSYGITMRYIIIPQAVKNILPALGNEFILLIKETSILGYIAIYDLTKAANYITSRTYKMFLPLIGAAVIYYVITKILSIGLAKFERRLRESD</sequence>
<dbReference type="InterPro" id="IPR035906">
    <property type="entry name" value="MetI-like_sf"/>
</dbReference>
<dbReference type="AlphaFoldDB" id="G5IF31"/>
<evidence type="ECO:0000256" key="1">
    <source>
        <dbReference type="ARBA" id="ARBA00004651"/>
    </source>
</evidence>
<dbReference type="SUPFAM" id="SSF161098">
    <property type="entry name" value="MetI-like"/>
    <property type="match status" value="1"/>
</dbReference>
<organism evidence="11 12">
    <name type="scientific">Hungatella hathewayi WAL-18680</name>
    <dbReference type="NCBI Taxonomy" id="742737"/>
    <lineage>
        <taxon>Bacteria</taxon>
        <taxon>Bacillati</taxon>
        <taxon>Bacillota</taxon>
        <taxon>Clostridia</taxon>
        <taxon>Lachnospirales</taxon>
        <taxon>Lachnospiraceae</taxon>
        <taxon>Hungatella</taxon>
    </lineage>
</organism>
<evidence type="ECO:0000256" key="7">
    <source>
        <dbReference type="ARBA" id="ARBA00022989"/>
    </source>
</evidence>
<dbReference type="Pfam" id="PF00528">
    <property type="entry name" value="BPD_transp_1"/>
    <property type="match status" value="1"/>
</dbReference>
<dbReference type="RefSeq" id="WP_006780088.1">
    <property type="nucleotide sequence ID" value="NZ_CP040506.1"/>
</dbReference>
<keyword evidence="8 9" id="KW-0472">Membrane</keyword>
<dbReference type="InterPro" id="IPR010065">
    <property type="entry name" value="AA_ABC_transptr_permease_3TM"/>
</dbReference>
<dbReference type="PROSITE" id="PS50928">
    <property type="entry name" value="ABC_TM1"/>
    <property type="match status" value="1"/>
</dbReference>
<comment type="caution">
    <text evidence="11">The sequence shown here is derived from an EMBL/GenBank/DDBJ whole genome shotgun (WGS) entry which is preliminary data.</text>
</comment>
<accession>G5IF31</accession>
<evidence type="ECO:0000256" key="6">
    <source>
        <dbReference type="ARBA" id="ARBA00022970"/>
    </source>
</evidence>
<dbReference type="PATRIC" id="fig|742737.3.peg.2131"/>
<keyword evidence="3 9" id="KW-0813">Transport</keyword>
<dbReference type="NCBIfam" id="TIGR01726">
    <property type="entry name" value="HEQRo_perm_3TM"/>
    <property type="match status" value="1"/>
</dbReference>
<proteinExistence type="inferred from homology"/>
<dbReference type="CDD" id="cd06261">
    <property type="entry name" value="TM_PBP2"/>
    <property type="match status" value="1"/>
</dbReference>
<evidence type="ECO:0000256" key="8">
    <source>
        <dbReference type="ARBA" id="ARBA00023136"/>
    </source>
</evidence>
<comment type="subcellular location">
    <subcellularLocation>
        <location evidence="1 9">Cell membrane</location>
        <topology evidence="1 9">Multi-pass membrane protein</topology>
    </subcellularLocation>
</comment>
<evidence type="ECO:0000256" key="4">
    <source>
        <dbReference type="ARBA" id="ARBA00022475"/>
    </source>
</evidence>
<feature type="transmembrane region" description="Helical" evidence="9">
    <location>
        <begin position="194"/>
        <end position="216"/>
    </location>
</feature>
<evidence type="ECO:0000256" key="9">
    <source>
        <dbReference type="RuleBase" id="RU363032"/>
    </source>
</evidence>
<evidence type="ECO:0000256" key="5">
    <source>
        <dbReference type="ARBA" id="ARBA00022692"/>
    </source>
</evidence>
<comment type="similarity">
    <text evidence="2">Belongs to the binding-protein-dependent transport system permease family. HisMQ subfamily.</text>
</comment>
<feature type="transmembrane region" description="Helical" evidence="9">
    <location>
        <begin position="94"/>
        <end position="112"/>
    </location>
</feature>
<keyword evidence="6" id="KW-0029">Amino-acid transport</keyword>